<evidence type="ECO:0000313" key="2">
    <source>
        <dbReference type="EMBL" id="TVU24293.1"/>
    </source>
</evidence>
<gene>
    <name evidence="2" type="ORF">EJB05_26717</name>
</gene>
<keyword evidence="3" id="KW-1185">Reference proteome</keyword>
<dbReference type="Proteomes" id="UP000324897">
    <property type="component" value="Chromosome 2"/>
</dbReference>
<organism evidence="2 3">
    <name type="scientific">Eragrostis curvula</name>
    <name type="common">weeping love grass</name>
    <dbReference type="NCBI Taxonomy" id="38414"/>
    <lineage>
        <taxon>Eukaryota</taxon>
        <taxon>Viridiplantae</taxon>
        <taxon>Streptophyta</taxon>
        <taxon>Embryophyta</taxon>
        <taxon>Tracheophyta</taxon>
        <taxon>Spermatophyta</taxon>
        <taxon>Magnoliopsida</taxon>
        <taxon>Liliopsida</taxon>
        <taxon>Poales</taxon>
        <taxon>Poaceae</taxon>
        <taxon>PACMAD clade</taxon>
        <taxon>Chloridoideae</taxon>
        <taxon>Eragrostideae</taxon>
        <taxon>Eragrostidinae</taxon>
        <taxon>Eragrostis</taxon>
    </lineage>
</organism>
<feature type="compositionally biased region" description="Basic residues" evidence="1">
    <location>
        <begin position="96"/>
        <end position="115"/>
    </location>
</feature>
<sequence>MVAADGHAMGPSHPRRRLDPVPVTESKHGNPLCVDFEHRGAELKLPGTENESSGGGNVVVVVSTASISSLKSIASPPVVQRAAGRGGAYVAVHHRGAPARRERGHHGVRRRRRPHTSAPPAAGCAAIVHRQRRSLGAAVGDHGGAGVPRGGAHGRPLLPVVRLRPLLVPTPDAAKMVLSPDVEVYSLLGFAFRDIDFCSGVPFFHMRGYVTEEGLMFLVPSLSGHGSV</sequence>
<dbReference type="OrthoDB" id="671439at2759"/>
<name>A0A5J9UKG4_9POAL</name>
<dbReference type="AlphaFoldDB" id="A0A5J9UKG4"/>
<feature type="region of interest" description="Disordered" evidence="1">
    <location>
        <begin position="1"/>
        <end position="31"/>
    </location>
</feature>
<evidence type="ECO:0000256" key="1">
    <source>
        <dbReference type="SAM" id="MobiDB-lite"/>
    </source>
</evidence>
<dbReference type="Gramene" id="TVU24293">
    <property type="protein sequence ID" value="TVU24293"/>
    <property type="gene ID" value="EJB05_26717"/>
</dbReference>
<accession>A0A5J9UKG4</accession>
<dbReference type="EMBL" id="RWGY01000013">
    <property type="protein sequence ID" value="TVU24293.1"/>
    <property type="molecule type" value="Genomic_DNA"/>
</dbReference>
<comment type="caution">
    <text evidence="2">The sequence shown here is derived from an EMBL/GenBank/DDBJ whole genome shotgun (WGS) entry which is preliminary data.</text>
</comment>
<feature type="non-terminal residue" evidence="2">
    <location>
        <position position="1"/>
    </location>
</feature>
<protein>
    <submittedName>
        <fullName evidence="2">Uncharacterized protein</fullName>
    </submittedName>
</protein>
<feature type="region of interest" description="Disordered" evidence="1">
    <location>
        <begin position="96"/>
        <end position="122"/>
    </location>
</feature>
<evidence type="ECO:0000313" key="3">
    <source>
        <dbReference type="Proteomes" id="UP000324897"/>
    </source>
</evidence>
<proteinExistence type="predicted"/>
<reference evidence="2 3" key="1">
    <citation type="journal article" date="2019" name="Sci. Rep.">
        <title>A high-quality genome of Eragrostis curvula grass provides insights into Poaceae evolution and supports new strategies to enhance forage quality.</title>
        <authorList>
            <person name="Carballo J."/>
            <person name="Santos B.A.C.M."/>
            <person name="Zappacosta D."/>
            <person name="Garbus I."/>
            <person name="Selva J.P."/>
            <person name="Gallo C.A."/>
            <person name="Diaz A."/>
            <person name="Albertini E."/>
            <person name="Caccamo M."/>
            <person name="Echenique V."/>
        </authorList>
    </citation>
    <scope>NUCLEOTIDE SEQUENCE [LARGE SCALE GENOMIC DNA]</scope>
    <source>
        <strain evidence="3">cv. Victoria</strain>
        <tissue evidence="2">Leaf</tissue>
    </source>
</reference>